<dbReference type="PIRSF" id="PIRSF000345">
    <property type="entry name" value="OLE1"/>
    <property type="match status" value="1"/>
</dbReference>
<evidence type="ECO:0000313" key="17">
    <source>
        <dbReference type="Proteomes" id="UP000469558"/>
    </source>
</evidence>
<dbReference type="Pfam" id="PF00173">
    <property type="entry name" value="Cyt-b5"/>
    <property type="match status" value="1"/>
</dbReference>
<dbReference type="InterPro" id="IPR005804">
    <property type="entry name" value="FA_desaturase_dom"/>
</dbReference>
<proteinExistence type="inferred from homology"/>
<dbReference type="GO" id="GO:0004768">
    <property type="term" value="F:stearoyl-CoA 9-desaturase activity"/>
    <property type="evidence" value="ECO:0007669"/>
    <property type="project" value="UniProtKB-UniRule"/>
</dbReference>
<dbReference type="InterPro" id="IPR009160">
    <property type="entry name" value="Acyl-CoA_deSatase_haem/ster-bd"/>
</dbReference>
<keyword evidence="13" id="KW-0349">Heme</keyword>
<evidence type="ECO:0000259" key="15">
    <source>
        <dbReference type="PROSITE" id="PS50255"/>
    </source>
</evidence>
<dbReference type="EMBL" id="QGMK01000320">
    <property type="protein sequence ID" value="TVY82424.1"/>
    <property type="molecule type" value="Genomic_DNA"/>
</dbReference>
<dbReference type="Proteomes" id="UP000469558">
    <property type="component" value="Unassembled WGS sequence"/>
</dbReference>
<evidence type="ECO:0000256" key="4">
    <source>
        <dbReference type="ARBA" id="ARBA00022692"/>
    </source>
</evidence>
<dbReference type="InterPro" id="IPR015876">
    <property type="entry name" value="Acyl-CoA_DS"/>
</dbReference>
<dbReference type="PANTHER" id="PTHR11351">
    <property type="entry name" value="ACYL-COA DESATURASE"/>
    <property type="match status" value="1"/>
</dbReference>
<evidence type="ECO:0000256" key="2">
    <source>
        <dbReference type="ARBA" id="ARBA00009295"/>
    </source>
</evidence>
<keyword evidence="7 14" id="KW-1133">Transmembrane helix</keyword>
<dbReference type="SMART" id="SM01117">
    <property type="entry name" value="Cyt-b5"/>
    <property type="match status" value="1"/>
</dbReference>
<comment type="similarity">
    <text evidence="2 13">Belongs to the fatty acid desaturase type 1 family.</text>
</comment>
<evidence type="ECO:0000256" key="10">
    <source>
        <dbReference type="ARBA" id="ARBA00023098"/>
    </source>
</evidence>
<name>A0A8T9CFA5_9HELO</name>
<dbReference type="Pfam" id="PF00487">
    <property type="entry name" value="FA_desaturase"/>
    <property type="match status" value="1"/>
</dbReference>
<comment type="catalytic activity">
    <reaction evidence="13">
        <text>octadecanoyl-CoA + 2 Fe(II)-[cytochrome b5] + O2 + 2 H(+) = (9Z)-octadecenoyl-CoA + 2 Fe(III)-[cytochrome b5] + 2 H2O</text>
        <dbReference type="Rhea" id="RHEA:19721"/>
        <dbReference type="Rhea" id="RHEA-COMP:10438"/>
        <dbReference type="Rhea" id="RHEA-COMP:10439"/>
        <dbReference type="ChEBI" id="CHEBI:15377"/>
        <dbReference type="ChEBI" id="CHEBI:15378"/>
        <dbReference type="ChEBI" id="CHEBI:15379"/>
        <dbReference type="ChEBI" id="CHEBI:29033"/>
        <dbReference type="ChEBI" id="CHEBI:29034"/>
        <dbReference type="ChEBI" id="CHEBI:57387"/>
        <dbReference type="ChEBI" id="CHEBI:57394"/>
        <dbReference type="EC" id="1.14.19.1"/>
    </reaction>
</comment>
<feature type="domain" description="Cytochrome b5 heme-binding" evidence="15">
    <location>
        <begin position="317"/>
        <end position="396"/>
    </location>
</feature>
<dbReference type="GO" id="GO:0005789">
    <property type="term" value="C:endoplasmic reticulum membrane"/>
    <property type="evidence" value="ECO:0007669"/>
    <property type="project" value="TreeGrafter"/>
</dbReference>
<organism evidence="16 17">
    <name type="scientific">Lachnellula suecica</name>
    <dbReference type="NCBI Taxonomy" id="602035"/>
    <lineage>
        <taxon>Eukaryota</taxon>
        <taxon>Fungi</taxon>
        <taxon>Dikarya</taxon>
        <taxon>Ascomycota</taxon>
        <taxon>Pezizomycotina</taxon>
        <taxon>Leotiomycetes</taxon>
        <taxon>Helotiales</taxon>
        <taxon>Lachnaceae</taxon>
        <taxon>Lachnellula</taxon>
    </lineage>
</organism>
<keyword evidence="13" id="KW-0813">Transport</keyword>
<reference evidence="16 17" key="1">
    <citation type="submission" date="2018-05" db="EMBL/GenBank/DDBJ databases">
        <title>Genome sequencing and assembly of the regulated plant pathogen Lachnellula willkommii and related sister species for the development of diagnostic species identification markers.</title>
        <authorList>
            <person name="Giroux E."/>
            <person name="Bilodeau G."/>
        </authorList>
    </citation>
    <scope>NUCLEOTIDE SEQUENCE [LARGE SCALE GENOMIC DNA]</scope>
    <source>
        <strain evidence="16 17">CBS 268.59</strain>
    </source>
</reference>
<keyword evidence="5 13" id="KW-0479">Metal-binding</keyword>
<dbReference type="InterPro" id="IPR001522">
    <property type="entry name" value="FADS-1_CS"/>
</dbReference>
<keyword evidence="4 14" id="KW-0812">Transmembrane</keyword>
<evidence type="ECO:0000256" key="3">
    <source>
        <dbReference type="ARBA" id="ARBA00022516"/>
    </source>
</evidence>
<dbReference type="OrthoDB" id="10260134at2759"/>
<sequence>MSALMEDGRVPNPTARITFMGVGLYAIWKGVLPPVYGMWLAYKTPLLLPTAIWTVIYYFLTGVGVTAGYHRLWSHKSYDAGKPLQLYLLLGGAAGFQKSALWWATTHRVHHRYVDTPNDPHSIEQGIFHAHMGWILFPRKTPLPPVDLKDLTSNRLVMWQHNNYEIISLIMGVVFPTVVAGYFWGDWWGGLAYSGLLRIFFFQQGTFCINSLAHWLGDTPYDDKHSPRDHLFTAVLTLGEGYHNFHHEFPTDYRNGVKWWQYDPSKWFIWVCEQMGLADHLSRVSDNIIGKGEYQQQNKKLEVFKSSLKWGVAPSLLPQMTMQEFELAVQDKGQSLIVINGVIHDVESFRNDHPGGKAIISSYIGKDATAAFTGDVYAHSNAANNMLEDFRIAALVGTEEEIETNDKQEGIPAGLTTDF</sequence>
<feature type="transmembrane region" description="Helical" evidence="14">
    <location>
        <begin position="51"/>
        <end position="72"/>
    </location>
</feature>
<dbReference type="PROSITE" id="PS50255">
    <property type="entry name" value="CYTOCHROME_B5_2"/>
    <property type="match status" value="1"/>
</dbReference>
<feature type="transmembrane region" description="Helical" evidence="14">
    <location>
        <begin position="21"/>
        <end position="39"/>
    </location>
</feature>
<keyword evidence="9 13" id="KW-0408">Iron</keyword>
<keyword evidence="6 13" id="KW-0276">Fatty acid metabolism</keyword>
<keyword evidence="17" id="KW-1185">Reference proteome</keyword>
<dbReference type="Gene3D" id="3.10.120.10">
    <property type="entry name" value="Cytochrome b5-like heme/steroid binding domain"/>
    <property type="match status" value="1"/>
</dbReference>
<keyword evidence="12 13" id="KW-0275">Fatty acid biosynthesis</keyword>
<protein>
    <recommendedName>
        <fullName evidence="13">Acyl-CoA desaturase</fullName>
        <ecNumber evidence="13">1.14.19.1</ecNumber>
    </recommendedName>
</protein>
<evidence type="ECO:0000256" key="12">
    <source>
        <dbReference type="ARBA" id="ARBA00023160"/>
    </source>
</evidence>
<evidence type="ECO:0000256" key="11">
    <source>
        <dbReference type="ARBA" id="ARBA00023136"/>
    </source>
</evidence>
<dbReference type="CDD" id="cd03505">
    <property type="entry name" value="Delta9-FADS-like"/>
    <property type="match status" value="1"/>
</dbReference>
<dbReference type="GO" id="GO:0006636">
    <property type="term" value="P:unsaturated fatty acid biosynthetic process"/>
    <property type="evidence" value="ECO:0007669"/>
    <property type="project" value="UniProtKB-UniRule"/>
</dbReference>
<dbReference type="AlphaFoldDB" id="A0A8T9CFA5"/>
<keyword evidence="10 13" id="KW-0443">Lipid metabolism</keyword>
<evidence type="ECO:0000313" key="16">
    <source>
        <dbReference type="EMBL" id="TVY82424.1"/>
    </source>
</evidence>
<evidence type="ECO:0000256" key="1">
    <source>
        <dbReference type="ARBA" id="ARBA00004141"/>
    </source>
</evidence>
<comment type="subcellular location">
    <subcellularLocation>
        <location evidence="1">Membrane</location>
        <topology evidence="1">Multi-pass membrane protein</topology>
    </subcellularLocation>
</comment>
<evidence type="ECO:0000256" key="8">
    <source>
        <dbReference type="ARBA" id="ARBA00023002"/>
    </source>
</evidence>
<comment type="function">
    <text evidence="13">Stearoyl-CoA desaturase that utilizes O(2) and electrons from reduced cytochrome b5 to introduce the first double bond into saturated fatty acyl-CoA substrates.</text>
</comment>
<dbReference type="PRINTS" id="PR00363">
    <property type="entry name" value="CYTOCHROMEB5"/>
</dbReference>
<evidence type="ECO:0000256" key="7">
    <source>
        <dbReference type="ARBA" id="ARBA00022989"/>
    </source>
</evidence>
<comment type="caution">
    <text evidence="16">The sequence shown here is derived from an EMBL/GenBank/DDBJ whole genome shotgun (WGS) entry which is preliminary data.</text>
</comment>
<evidence type="ECO:0000256" key="6">
    <source>
        <dbReference type="ARBA" id="ARBA00022832"/>
    </source>
</evidence>
<comment type="cofactor">
    <cofactor evidence="13">
        <name>Fe(2+)</name>
        <dbReference type="ChEBI" id="CHEBI:29033"/>
    </cofactor>
    <text evidence="13">Expected to bind 2 Fe(2+) ions per subunit.</text>
</comment>
<keyword evidence="13" id="KW-0249">Electron transport</keyword>
<evidence type="ECO:0000256" key="14">
    <source>
        <dbReference type="SAM" id="Phobius"/>
    </source>
</evidence>
<dbReference type="GO" id="GO:0005506">
    <property type="term" value="F:iron ion binding"/>
    <property type="evidence" value="ECO:0007669"/>
    <property type="project" value="TreeGrafter"/>
</dbReference>
<dbReference type="PRINTS" id="PR00075">
    <property type="entry name" value="FACDDSATRASE"/>
</dbReference>
<evidence type="ECO:0000256" key="13">
    <source>
        <dbReference type="PIRNR" id="PIRNR000345"/>
    </source>
</evidence>
<dbReference type="SUPFAM" id="SSF55856">
    <property type="entry name" value="Cytochrome b5-like heme/steroid binding domain"/>
    <property type="match status" value="1"/>
</dbReference>
<evidence type="ECO:0000256" key="5">
    <source>
        <dbReference type="ARBA" id="ARBA00022723"/>
    </source>
</evidence>
<keyword evidence="8 13" id="KW-0560">Oxidoreductase</keyword>
<evidence type="ECO:0000256" key="9">
    <source>
        <dbReference type="ARBA" id="ARBA00023004"/>
    </source>
</evidence>
<accession>A0A8T9CFA5</accession>
<dbReference type="PROSITE" id="PS00476">
    <property type="entry name" value="FATTY_ACID_DESATUR_1"/>
    <property type="match status" value="1"/>
</dbReference>
<gene>
    <name evidence="16" type="primary">OLE1_1</name>
    <name evidence="16" type="ORF">LSUE1_G004584</name>
</gene>
<dbReference type="PANTHER" id="PTHR11351:SF31">
    <property type="entry name" value="DESATURASE 1, ISOFORM A-RELATED"/>
    <property type="match status" value="1"/>
</dbReference>
<keyword evidence="3 13" id="KW-0444">Lipid biosynthesis</keyword>
<dbReference type="InterPro" id="IPR036400">
    <property type="entry name" value="Cyt_B5-like_heme/steroid_sf"/>
</dbReference>
<keyword evidence="11 14" id="KW-0472">Membrane</keyword>
<dbReference type="EC" id="1.14.19.1" evidence="13"/>
<feature type="transmembrane region" description="Helical" evidence="14">
    <location>
        <begin position="166"/>
        <end position="184"/>
    </location>
</feature>
<dbReference type="InterPro" id="IPR001199">
    <property type="entry name" value="Cyt_B5-like_heme/steroid-bd"/>
</dbReference>